<gene>
    <name evidence="2" type="ORF">NEZAVI_LOCUS3378</name>
</gene>
<feature type="compositionally biased region" description="Polar residues" evidence="1">
    <location>
        <begin position="1"/>
        <end position="13"/>
    </location>
</feature>
<proteinExistence type="predicted"/>
<feature type="compositionally biased region" description="Basic and acidic residues" evidence="1">
    <location>
        <begin position="16"/>
        <end position="32"/>
    </location>
</feature>
<sequence>MSNGKKTLASRSLHQPPRDNTQKMDYSNYRRRDYSKCDYSPKMPPGMDFDEVSEEVKKFGKVENITFYVTEGPGNPSKVKAFVNELRSHKINFLARTNRSNYNSDAFEGSDINLVDVTFTVPSFPPEEFSLHVFHGLIKNIFLENKKVAVAIQGYEDGAFLIVFALMVLGYDRVDALIKVREFEGEATISQIQYLRGREKDLKKDHEIMLTRRKPRGFFARCVYHVLNAHR</sequence>
<dbReference type="EMBL" id="OV725078">
    <property type="protein sequence ID" value="CAH1392576.1"/>
    <property type="molecule type" value="Genomic_DNA"/>
</dbReference>
<evidence type="ECO:0000256" key="1">
    <source>
        <dbReference type="SAM" id="MobiDB-lite"/>
    </source>
</evidence>
<evidence type="ECO:0000313" key="3">
    <source>
        <dbReference type="Proteomes" id="UP001152798"/>
    </source>
</evidence>
<accession>A0A9P0E6J7</accession>
<protein>
    <submittedName>
        <fullName evidence="2">Uncharacterized protein</fullName>
    </submittedName>
</protein>
<feature type="region of interest" description="Disordered" evidence="1">
    <location>
        <begin position="1"/>
        <end position="32"/>
    </location>
</feature>
<evidence type="ECO:0000313" key="2">
    <source>
        <dbReference type="EMBL" id="CAH1392576.1"/>
    </source>
</evidence>
<dbReference type="AlphaFoldDB" id="A0A9P0E6J7"/>
<organism evidence="2 3">
    <name type="scientific">Nezara viridula</name>
    <name type="common">Southern green stink bug</name>
    <name type="synonym">Cimex viridulus</name>
    <dbReference type="NCBI Taxonomy" id="85310"/>
    <lineage>
        <taxon>Eukaryota</taxon>
        <taxon>Metazoa</taxon>
        <taxon>Ecdysozoa</taxon>
        <taxon>Arthropoda</taxon>
        <taxon>Hexapoda</taxon>
        <taxon>Insecta</taxon>
        <taxon>Pterygota</taxon>
        <taxon>Neoptera</taxon>
        <taxon>Paraneoptera</taxon>
        <taxon>Hemiptera</taxon>
        <taxon>Heteroptera</taxon>
        <taxon>Panheteroptera</taxon>
        <taxon>Pentatomomorpha</taxon>
        <taxon>Pentatomoidea</taxon>
        <taxon>Pentatomidae</taxon>
        <taxon>Pentatominae</taxon>
        <taxon>Nezara</taxon>
    </lineage>
</organism>
<name>A0A9P0E6J7_NEZVI</name>
<dbReference type="Proteomes" id="UP001152798">
    <property type="component" value="Chromosome 2"/>
</dbReference>
<reference evidence="2" key="1">
    <citation type="submission" date="2022-01" db="EMBL/GenBank/DDBJ databases">
        <authorList>
            <person name="King R."/>
        </authorList>
    </citation>
    <scope>NUCLEOTIDE SEQUENCE</scope>
</reference>
<keyword evidence="3" id="KW-1185">Reference proteome</keyword>
<dbReference type="OrthoDB" id="10392008at2759"/>